<feature type="transmembrane region" description="Helical" evidence="1">
    <location>
        <begin position="52"/>
        <end position="74"/>
    </location>
</feature>
<keyword evidence="1" id="KW-0812">Transmembrane</keyword>
<reference evidence="2" key="1">
    <citation type="submission" date="2018-05" db="EMBL/GenBank/DDBJ databases">
        <authorList>
            <person name="Lanie J.A."/>
            <person name="Ng W.-L."/>
            <person name="Kazmierczak K.M."/>
            <person name="Andrzejewski T.M."/>
            <person name="Davidsen T.M."/>
            <person name="Wayne K.J."/>
            <person name="Tettelin H."/>
            <person name="Glass J.I."/>
            <person name="Rusch D."/>
            <person name="Podicherti R."/>
            <person name="Tsui H.-C.T."/>
            <person name="Winkler M.E."/>
        </authorList>
    </citation>
    <scope>NUCLEOTIDE SEQUENCE</scope>
</reference>
<feature type="transmembrane region" description="Helical" evidence="1">
    <location>
        <begin position="86"/>
        <end position="107"/>
    </location>
</feature>
<keyword evidence="1" id="KW-1133">Transmembrane helix</keyword>
<gene>
    <name evidence="2" type="ORF">METZ01_LOCUS407470</name>
</gene>
<proteinExistence type="predicted"/>
<dbReference type="AlphaFoldDB" id="A0A382W6Z4"/>
<evidence type="ECO:0008006" key="3">
    <source>
        <dbReference type="Google" id="ProtNLM"/>
    </source>
</evidence>
<sequence>GRFSGTIAGFIIGLLTDLSGTGSFFGLSPMVYSITGYAGGYLNGLYTKLSPLYFTLSWIGILCLQFLLSSLVIFQDLLISDLPLFWFKWIASASYTLGFAGILQVIFPIHRLS</sequence>
<dbReference type="EMBL" id="UINC01157561">
    <property type="protein sequence ID" value="SVD54616.1"/>
    <property type="molecule type" value="Genomic_DNA"/>
</dbReference>
<accession>A0A382W6Z4</accession>
<evidence type="ECO:0000256" key="1">
    <source>
        <dbReference type="SAM" id="Phobius"/>
    </source>
</evidence>
<feature type="non-terminal residue" evidence="2">
    <location>
        <position position="1"/>
    </location>
</feature>
<name>A0A382W6Z4_9ZZZZ</name>
<protein>
    <recommendedName>
        <fullName evidence="3">Rod shape-determining protein MreD</fullName>
    </recommendedName>
</protein>
<keyword evidence="1" id="KW-0472">Membrane</keyword>
<evidence type="ECO:0000313" key="2">
    <source>
        <dbReference type="EMBL" id="SVD54616.1"/>
    </source>
</evidence>
<organism evidence="2">
    <name type="scientific">marine metagenome</name>
    <dbReference type="NCBI Taxonomy" id="408172"/>
    <lineage>
        <taxon>unclassified sequences</taxon>
        <taxon>metagenomes</taxon>
        <taxon>ecological metagenomes</taxon>
    </lineage>
</organism>